<proteinExistence type="inferred from homology"/>
<dbReference type="Pfam" id="PF08281">
    <property type="entry name" value="Sigma70_r4_2"/>
    <property type="match status" value="1"/>
</dbReference>
<evidence type="ECO:0000256" key="3">
    <source>
        <dbReference type="ARBA" id="ARBA00023082"/>
    </source>
</evidence>
<dbReference type="PANTHER" id="PTHR43133">
    <property type="entry name" value="RNA POLYMERASE ECF-TYPE SIGMA FACTO"/>
    <property type="match status" value="1"/>
</dbReference>
<feature type="domain" description="HTH luxR-type" evidence="6">
    <location>
        <begin position="149"/>
        <end position="176"/>
    </location>
</feature>
<dbReference type="InterPro" id="IPR000792">
    <property type="entry name" value="Tscrpt_reg_LuxR_C"/>
</dbReference>
<keyword evidence="4" id="KW-0804">Transcription</keyword>
<comment type="similarity">
    <text evidence="1">Belongs to the sigma-70 factor family. ECF subfamily.</text>
</comment>
<keyword evidence="5" id="KW-0812">Transmembrane</keyword>
<accession>A0ABV6L4E5</accession>
<dbReference type="InterPro" id="IPR036388">
    <property type="entry name" value="WH-like_DNA-bd_sf"/>
</dbReference>
<evidence type="ECO:0000256" key="2">
    <source>
        <dbReference type="ARBA" id="ARBA00023015"/>
    </source>
</evidence>
<dbReference type="NCBIfam" id="TIGR02937">
    <property type="entry name" value="sigma70-ECF"/>
    <property type="match status" value="1"/>
</dbReference>
<dbReference type="CDD" id="cd06171">
    <property type="entry name" value="Sigma70_r4"/>
    <property type="match status" value="1"/>
</dbReference>
<dbReference type="SUPFAM" id="SSF88659">
    <property type="entry name" value="Sigma3 and sigma4 domains of RNA polymerase sigma factors"/>
    <property type="match status" value="1"/>
</dbReference>
<keyword evidence="5" id="KW-1133">Transmembrane helix</keyword>
<dbReference type="Gene3D" id="1.10.10.10">
    <property type="entry name" value="Winged helix-like DNA-binding domain superfamily/Winged helix DNA-binding domain"/>
    <property type="match status" value="1"/>
</dbReference>
<keyword evidence="2" id="KW-0805">Transcription regulation</keyword>
<dbReference type="InterPro" id="IPR013325">
    <property type="entry name" value="RNA_pol_sigma_r2"/>
</dbReference>
<dbReference type="RefSeq" id="WP_377022195.1">
    <property type="nucleotide sequence ID" value="NZ_JBHLTS010000020.1"/>
</dbReference>
<reference evidence="7 8" key="1">
    <citation type="submission" date="2024-09" db="EMBL/GenBank/DDBJ databases">
        <authorList>
            <person name="Sun Q."/>
            <person name="Mori K."/>
        </authorList>
    </citation>
    <scope>NUCLEOTIDE SEQUENCE [LARGE SCALE GENOMIC DNA]</scope>
    <source>
        <strain evidence="7 8">NCAIM B.02415</strain>
    </source>
</reference>
<dbReference type="SUPFAM" id="SSF88946">
    <property type="entry name" value="Sigma2 domain of RNA polymerase sigma factors"/>
    <property type="match status" value="1"/>
</dbReference>
<dbReference type="InterPro" id="IPR013249">
    <property type="entry name" value="RNA_pol_sigma70_r4_t2"/>
</dbReference>
<dbReference type="InterPro" id="IPR014284">
    <property type="entry name" value="RNA_pol_sigma-70_dom"/>
</dbReference>
<evidence type="ECO:0000313" key="7">
    <source>
        <dbReference type="EMBL" id="MFC0514343.1"/>
    </source>
</evidence>
<protein>
    <submittedName>
        <fullName evidence="7">RNA polymerase sigma-70 factor</fullName>
    </submittedName>
</protein>
<dbReference type="PROSITE" id="PS00622">
    <property type="entry name" value="HTH_LUXR_1"/>
    <property type="match status" value="1"/>
</dbReference>
<dbReference type="InterPro" id="IPR013324">
    <property type="entry name" value="RNA_pol_sigma_r3/r4-like"/>
</dbReference>
<organism evidence="7 8">
    <name type="scientific">Mucilaginibacter angelicae</name>
    <dbReference type="NCBI Taxonomy" id="869718"/>
    <lineage>
        <taxon>Bacteria</taxon>
        <taxon>Pseudomonadati</taxon>
        <taxon>Bacteroidota</taxon>
        <taxon>Sphingobacteriia</taxon>
        <taxon>Sphingobacteriales</taxon>
        <taxon>Sphingobacteriaceae</taxon>
        <taxon>Mucilaginibacter</taxon>
    </lineage>
</organism>
<dbReference type="InterPro" id="IPR014327">
    <property type="entry name" value="RNA_pol_sigma70_bacteroid"/>
</dbReference>
<dbReference type="Gene3D" id="1.10.1740.10">
    <property type="match status" value="1"/>
</dbReference>
<dbReference type="NCBIfam" id="TIGR02985">
    <property type="entry name" value="Sig70_bacteroi1"/>
    <property type="match status" value="1"/>
</dbReference>
<evidence type="ECO:0000313" key="8">
    <source>
        <dbReference type="Proteomes" id="UP001589828"/>
    </source>
</evidence>
<evidence type="ECO:0000256" key="1">
    <source>
        <dbReference type="ARBA" id="ARBA00010641"/>
    </source>
</evidence>
<dbReference type="EMBL" id="JBHLTS010000020">
    <property type="protein sequence ID" value="MFC0514343.1"/>
    <property type="molecule type" value="Genomic_DNA"/>
</dbReference>
<dbReference type="InterPro" id="IPR039425">
    <property type="entry name" value="RNA_pol_sigma-70-like"/>
</dbReference>
<feature type="transmembrane region" description="Helical" evidence="5">
    <location>
        <begin position="195"/>
        <end position="212"/>
    </location>
</feature>
<keyword evidence="3" id="KW-0731">Sigma factor</keyword>
<name>A0ABV6L4E5_9SPHI</name>
<gene>
    <name evidence="7" type="ORF">ACFFGT_09035</name>
</gene>
<dbReference type="PANTHER" id="PTHR43133:SF46">
    <property type="entry name" value="RNA POLYMERASE SIGMA-70 FACTOR ECF SUBFAMILY"/>
    <property type="match status" value="1"/>
</dbReference>
<dbReference type="Proteomes" id="UP001589828">
    <property type="component" value="Unassembled WGS sequence"/>
</dbReference>
<comment type="caution">
    <text evidence="7">The sequence shown here is derived from an EMBL/GenBank/DDBJ whole genome shotgun (WGS) entry which is preliminary data.</text>
</comment>
<evidence type="ECO:0000259" key="6">
    <source>
        <dbReference type="PROSITE" id="PS00622"/>
    </source>
</evidence>
<evidence type="ECO:0000256" key="4">
    <source>
        <dbReference type="ARBA" id="ARBA00023163"/>
    </source>
</evidence>
<keyword evidence="5" id="KW-0472">Membrane</keyword>
<keyword evidence="8" id="KW-1185">Reference proteome</keyword>
<dbReference type="InterPro" id="IPR007627">
    <property type="entry name" value="RNA_pol_sigma70_r2"/>
</dbReference>
<sequence length="214" mass="25213">MRDRKVDTLKLWNLICNNDDENAFELIFHILNNSLIKFCVLYVHQREIAEEIVSDVFVKCWLNRKNLTEIQNPETYLFVAVKNQSLNHIKKYSTIHLVQIEETNSVEFVNTYNPQKEIENKELIFRMDRAIAGLPQQCRIVFRLIKEDGMKYKEVAEILNISPRTVQTQLFRAIKKLSVVLTQYNKHNENMPKTNAINILGAVIVIFQLFFLNL</sequence>
<dbReference type="Pfam" id="PF04542">
    <property type="entry name" value="Sigma70_r2"/>
    <property type="match status" value="1"/>
</dbReference>
<evidence type="ECO:0000256" key="5">
    <source>
        <dbReference type="SAM" id="Phobius"/>
    </source>
</evidence>